<dbReference type="OrthoDB" id="1798631at2"/>
<keyword evidence="3" id="KW-1185">Reference proteome</keyword>
<dbReference type="AlphaFoldDB" id="A0A172TM10"/>
<feature type="transmembrane region" description="Helical" evidence="1">
    <location>
        <begin position="20"/>
        <end position="47"/>
    </location>
</feature>
<evidence type="ECO:0000313" key="3">
    <source>
        <dbReference type="Proteomes" id="UP000076927"/>
    </source>
</evidence>
<name>A0A172TM10_9BACL</name>
<proteinExistence type="predicted"/>
<reference evidence="2 3" key="1">
    <citation type="submission" date="2015-01" db="EMBL/GenBank/DDBJ databases">
        <title>Paenibacillus swuensis/DY6/whole genome sequencing.</title>
        <authorList>
            <person name="Kim M.K."/>
            <person name="Srinivasan S."/>
            <person name="Lee J.-J."/>
        </authorList>
    </citation>
    <scope>NUCLEOTIDE SEQUENCE [LARGE SCALE GENOMIC DNA]</scope>
    <source>
        <strain evidence="2 3">DY6</strain>
    </source>
</reference>
<protein>
    <recommendedName>
        <fullName evidence="4">Small integral membrane protein</fullName>
    </recommendedName>
</protein>
<dbReference type="STRING" id="1178515.SY83_19230"/>
<dbReference type="EMBL" id="CP011388">
    <property type="protein sequence ID" value="ANE48068.1"/>
    <property type="molecule type" value="Genomic_DNA"/>
</dbReference>
<keyword evidence="1" id="KW-1133">Transmembrane helix</keyword>
<dbReference type="PATRIC" id="fig|1178515.4.peg.3887"/>
<accession>A0A172TM10</accession>
<gene>
    <name evidence="2" type="ORF">SY83_19230</name>
</gene>
<dbReference type="Pfam" id="PF10031">
    <property type="entry name" value="DUF2273"/>
    <property type="match status" value="1"/>
</dbReference>
<evidence type="ECO:0000256" key="1">
    <source>
        <dbReference type="SAM" id="Phobius"/>
    </source>
</evidence>
<keyword evidence="1" id="KW-0812">Transmembrane</keyword>
<dbReference type="RefSeq" id="WP_068609458.1">
    <property type="nucleotide sequence ID" value="NZ_CP011388.1"/>
</dbReference>
<keyword evidence="1" id="KW-0472">Membrane</keyword>
<sequence>MWNRLWETHSGKLSGVAAGVFFGFIYLFFGFWHMLVFTAIVGLGFYIGHKVDRGETPIPYERIYERLFDRKRKLK</sequence>
<dbReference type="Proteomes" id="UP000076927">
    <property type="component" value="Chromosome"/>
</dbReference>
<evidence type="ECO:0008006" key="4">
    <source>
        <dbReference type="Google" id="ProtNLM"/>
    </source>
</evidence>
<dbReference type="KEGG" id="pswu:SY83_19230"/>
<dbReference type="InterPro" id="IPR018730">
    <property type="entry name" value="DUF2273"/>
</dbReference>
<organism evidence="2 3">
    <name type="scientific">Paenibacillus swuensis</name>
    <dbReference type="NCBI Taxonomy" id="1178515"/>
    <lineage>
        <taxon>Bacteria</taxon>
        <taxon>Bacillati</taxon>
        <taxon>Bacillota</taxon>
        <taxon>Bacilli</taxon>
        <taxon>Bacillales</taxon>
        <taxon>Paenibacillaceae</taxon>
        <taxon>Paenibacillus</taxon>
    </lineage>
</organism>
<evidence type="ECO:0000313" key="2">
    <source>
        <dbReference type="EMBL" id="ANE48068.1"/>
    </source>
</evidence>